<dbReference type="PANTHER" id="PTHR46825:SF15">
    <property type="entry name" value="BETA-LACTAMASE-RELATED DOMAIN-CONTAINING PROTEIN"/>
    <property type="match status" value="1"/>
</dbReference>
<reference evidence="4 5" key="1">
    <citation type="submission" date="2015-03" db="EMBL/GenBank/DDBJ databases">
        <title>Genome sequence of Pseudoalteromonas aurantia.</title>
        <authorList>
            <person name="Xie B.-B."/>
            <person name="Rong J.-C."/>
            <person name="Qin Q.-L."/>
            <person name="Zhang Y.-Z."/>
        </authorList>
    </citation>
    <scope>NUCLEOTIDE SEQUENCE [LARGE SCALE GENOMIC DNA]</scope>
    <source>
        <strain evidence="4 5">208</strain>
    </source>
</reference>
<evidence type="ECO:0000313" key="5">
    <source>
        <dbReference type="Proteomes" id="UP000615755"/>
    </source>
</evidence>
<keyword evidence="5" id="KW-1185">Reference proteome</keyword>
<name>A0ABR9EF23_9GAMM</name>
<organism evidence="4 5">
    <name type="scientific">Pseudoalteromonas aurantia 208</name>
    <dbReference type="NCBI Taxonomy" id="1314867"/>
    <lineage>
        <taxon>Bacteria</taxon>
        <taxon>Pseudomonadati</taxon>
        <taxon>Pseudomonadota</taxon>
        <taxon>Gammaproteobacteria</taxon>
        <taxon>Alteromonadales</taxon>
        <taxon>Pseudoalteromonadaceae</taxon>
        <taxon>Pseudoalteromonas</taxon>
    </lineage>
</organism>
<feature type="chain" id="PRO_5046541880" description="Serine hydrolase" evidence="1">
    <location>
        <begin position="23"/>
        <end position="518"/>
    </location>
</feature>
<comment type="caution">
    <text evidence="4">The sequence shown here is derived from an EMBL/GenBank/DDBJ whole genome shotgun (WGS) entry which is preliminary data.</text>
</comment>
<dbReference type="PANTHER" id="PTHR46825">
    <property type="entry name" value="D-ALANYL-D-ALANINE-CARBOXYPEPTIDASE/ENDOPEPTIDASE AMPH"/>
    <property type="match status" value="1"/>
</dbReference>
<dbReference type="SUPFAM" id="SSF56601">
    <property type="entry name" value="beta-lactamase/transpeptidase-like"/>
    <property type="match status" value="1"/>
</dbReference>
<dbReference type="Proteomes" id="UP000615755">
    <property type="component" value="Unassembled WGS sequence"/>
</dbReference>
<evidence type="ECO:0000313" key="4">
    <source>
        <dbReference type="EMBL" id="MBE0369567.1"/>
    </source>
</evidence>
<dbReference type="InterPro" id="IPR012338">
    <property type="entry name" value="Beta-lactam/transpept-like"/>
</dbReference>
<protein>
    <recommendedName>
        <fullName evidence="6">Serine hydrolase</fullName>
    </recommendedName>
</protein>
<feature type="signal peptide" evidence="1">
    <location>
        <begin position="1"/>
        <end position="22"/>
    </location>
</feature>
<dbReference type="RefSeq" id="WP_192508789.1">
    <property type="nucleotide sequence ID" value="NZ_AQGV01000013.1"/>
</dbReference>
<evidence type="ECO:0008006" key="6">
    <source>
        <dbReference type="Google" id="ProtNLM"/>
    </source>
</evidence>
<dbReference type="EMBL" id="AQGV01000013">
    <property type="protein sequence ID" value="MBE0369567.1"/>
    <property type="molecule type" value="Genomic_DNA"/>
</dbReference>
<dbReference type="InterPro" id="IPR050491">
    <property type="entry name" value="AmpC-like"/>
</dbReference>
<dbReference type="Pfam" id="PF11954">
    <property type="entry name" value="DUF3471"/>
    <property type="match status" value="1"/>
</dbReference>
<dbReference type="Gene3D" id="2.40.128.600">
    <property type="match status" value="1"/>
</dbReference>
<feature type="domain" description="Beta-lactamase-related" evidence="2">
    <location>
        <begin position="33"/>
        <end position="365"/>
    </location>
</feature>
<gene>
    <name evidence="4" type="ORF">PAUR_a4096</name>
</gene>
<dbReference type="InterPro" id="IPR021860">
    <property type="entry name" value="Peptidase_S12_Pab87-rel_C"/>
</dbReference>
<dbReference type="Gene3D" id="3.40.710.10">
    <property type="entry name" value="DD-peptidase/beta-lactamase superfamily"/>
    <property type="match status" value="1"/>
</dbReference>
<evidence type="ECO:0000259" key="2">
    <source>
        <dbReference type="Pfam" id="PF00144"/>
    </source>
</evidence>
<evidence type="ECO:0000256" key="1">
    <source>
        <dbReference type="SAM" id="SignalP"/>
    </source>
</evidence>
<feature type="domain" description="Peptidase S12 Pab87-related C-terminal" evidence="3">
    <location>
        <begin position="411"/>
        <end position="516"/>
    </location>
</feature>
<keyword evidence="1" id="KW-0732">Signal</keyword>
<evidence type="ECO:0000259" key="3">
    <source>
        <dbReference type="Pfam" id="PF11954"/>
    </source>
</evidence>
<proteinExistence type="predicted"/>
<dbReference type="Pfam" id="PF00144">
    <property type="entry name" value="Beta-lactamase"/>
    <property type="match status" value="1"/>
</dbReference>
<dbReference type="InterPro" id="IPR001466">
    <property type="entry name" value="Beta-lactam-related"/>
</dbReference>
<accession>A0ABR9EF23</accession>
<sequence>MKPFRTLVATALLLVQSEFAEAKDQVTVNVADVDKAVHAAMAQFDIPGIAIAVVENDQVVLSKGYGVRDIVSGAKVDEYTLFGIASNSKAFTAASIAMLIDDGKLSWDDKVTQHLPEFRLYDEYATAHMTIRDLLSHRSGLGLGAGDLMIWPDTDKSVQDIIQGLQHIPPASSFRSEYAYNNLMFVVAGEVIARVSGVSWREFVERRIFKILGMQASKAGFSRIEKDNKNWATGNIPDNGKLTPFFVDYLQDFRGAGAIASNVDDMSKWLLTQLAAGKTPQGAQLYNAEHQVQMWHPHIMRLPKQSSFDAYRQQFRGYGLGWAIEDYFGYKKLGHGGGILGMVSQVAMIPEKKLGVVVLSNQQAYPALTAIIHEVFEDALGRTDKDWVTLLATEYKSEKAKLYAEAGVVSPAVKQAPLPLQYYTGTLTSQWYGDVIVESLDGKLRIDFTHTKMLKGQLEHVSGNQFVIRWDEQRLEADAYIYFQLNKEQAVSHATMEFVNPDISDFSFDFHDLKLKAK</sequence>